<comment type="similarity">
    <text evidence="1">Belongs to the pseudouridine synthase TruD family.</text>
</comment>
<proteinExistence type="inferred from homology"/>
<protein>
    <submittedName>
        <fullName evidence="5">tRNA pseudouridine(13) synthase TruD</fullName>
    </submittedName>
</protein>
<dbReference type="PANTHER" id="PTHR13326">
    <property type="entry name" value="TRNA PSEUDOURIDINE SYNTHASE D"/>
    <property type="match status" value="1"/>
</dbReference>
<dbReference type="GO" id="GO:0001522">
    <property type="term" value="P:pseudouridine synthesis"/>
    <property type="evidence" value="ECO:0007669"/>
    <property type="project" value="InterPro"/>
</dbReference>
<dbReference type="GO" id="GO:0009982">
    <property type="term" value="F:pseudouridine synthase activity"/>
    <property type="evidence" value="ECO:0007669"/>
    <property type="project" value="InterPro"/>
</dbReference>
<organism evidence="5">
    <name type="scientific">Schlesneria paludicola</name>
    <dbReference type="NCBI Taxonomy" id="360056"/>
    <lineage>
        <taxon>Bacteria</taxon>
        <taxon>Pseudomonadati</taxon>
        <taxon>Planctomycetota</taxon>
        <taxon>Planctomycetia</taxon>
        <taxon>Planctomycetales</taxon>
        <taxon>Planctomycetaceae</taxon>
        <taxon>Schlesneria</taxon>
    </lineage>
</organism>
<evidence type="ECO:0000256" key="3">
    <source>
        <dbReference type="ARBA" id="ARBA00023235"/>
    </source>
</evidence>
<evidence type="ECO:0000256" key="1">
    <source>
        <dbReference type="ARBA" id="ARBA00007953"/>
    </source>
</evidence>
<dbReference type="Gene3D" id="1.10.1510.30">
    <property type="match status" value="1"/>
</dbReference>
<dbReference type="Pfam" id="PF01142">
    <property type="entry name" value="TruD"/>
    <property type="match status" value="1"/>
</dbReference>
<evidence type="ECO:0000256" key="2">
    <source>
        <dbReference type="ARBA" id="ARBA00022694"/>
    </source>
</evidence>
<dbReference type="SUPFAM" id="SSF55120">
    <property type="entry name" value="Pseudouridine synthase"/>
    <property type="match status" value="1"/>
</dbReference>
<dbReference type="EMBL" id="DSOK01000225">
    <property type="protein sequence ID" value="HEN15334.1"/>
    <property type="molecule type" value="Genomic_DNA"/>
</dbReference>
<dbReference type="InterPro" id="IPR042214">
    <property type="entry name" value="TruD_catalytic"/>
</dbReference>
<dbReference type="GO" id="GO:0140098">
    <property type="term" value="F:catalytic activity, acting on RNA"/>
    <property type="evidence" value="ECO:0007669"/>
    <property type="project" value="UniProtKB-ARBA"/>
</dbReference>
<dbReference type="PIRSF" id="PIRSF037016">
    <property type="entry name" value="Pseudouridin_synth_euk_prd"/>
    <property type="match status" value="1"/>
</dbReference>
<dbReference type="GO" id="GO:0008033">
    <property type="term" value="P:tRNA processing"/>
    <property type="evidence" value="ECO:0007669"/>
    <property type="project" value="UniProtKB-KW"/>
</dbReference>
<evidence type="ECO:0000313" key="5">
    <source>
        <dbReference type="EMBL" id="HEN15334.1"/>
    </source>
</evidence>
<dbReference type="InterPro" id="IPR020103">
    <property type="entry name" value="PsdUridine_synth_cat_dom_sf"/>
</dbReference>
<dbReference type="InterPro" id="IPR020119">
    <property type="entry name" value="PsdUridine_synth_TruD_CS"/>
</dbReference>
<dbReference type="InterPro" id="IPR011760">
    <property type="entry name" value="PsdUridine_synth_TruD_insert"/>
</dbReference>
<dbReference type="PANTHER" id="PTHR13326:SF21">
    <property type="entry name" value="PSEUDOURIDYLATE SYNTHASE PUS7L"/>
    <property type="match status" value="1"/>
</dbReference>
<keyword evidence="2" id="KW-0819">tRNA processing</keyword>
<dbReference type="PROSITE" id="PS50984">
    <property type="entry name" value="TRUD"/>
    <property type="match status" value="1"/>
</dbReference>
<dbReference type="GO" id="GO:0003723">
    <property type="term" value="F:RNA binding"/>
    <property type="evidence" value="ECO:0007669"/>
    <property type="project" value="InterPro"/>
</dbReference>
<dbReference type="AlphaFoldDB" id="A0A7C2P069"/>
<dbReference type="Gene3D" id="3.30.70.3160">
    <property type="match status" value="1"/>
</dbReference>
<sequence length="390" mass="45125">MKLKSRPADFQVEELTEFRCDDGPFAVYLLTKESLGTPEAVTAIERRWKLSRRQISYGGLKDKHAVTRQWVTIHRGPRRNLEQTHLSLVYQGQASRPFTPHEIVANRFRIVLRNLPAEQAERIVSLSDVVARDGVPNYFDDQRFGSLGQSGEFLAAPWCRGDYERTLWLAIAEPNPHDRPEDREEKEILRTRWGDWPACKAALPRSSRRSLVTFLCDHPTDFRRAVALLRQDLRSLYLAAFQSFLWNRIVAETLVEHVAAERRFDVALDIARLPFFRELSDDERTLLHARSLPLPSARLHFEPNDPRAALYERVVREAAGLELRELRVKYPRDTFFSKGDRPAVIAPRDYRAFRGPDELESQRQAVTLEFVLPRGSYATIVIKRLTGTLR</sequence>
<reference evidence="5" key="1">
    <citation type="journal article" date="2020" name="mSystems">
        <title>Genome- and Community-Level Interaction Insights into Carbon Utilization and Element Cycling Functions of Hydrothermarchaeota in Hydrothermal Sediment.</title>
        <authorList>
            <person name="Zhou Z."/>
            <person name="Liu Y."/>
            <person name="Xu W."/>
            <person name="Pan J."/>
            <person name="Luo Z.H."/>
            <person name="Li M."/>
        </authorList>
    </citation>
    <scope>NUCLEOTIDE SEQUENCE [LARGE SCALE GENOMIC DNA]</scope>
    <source>
        <strain evidence="5">SpSt-339</strain>
    </source>
</reference>
<name>A0A7C2P069_9PLAN</name>
<evidence type="ECO:0000259" key="4">
    <source>
        <dbReference type="PROSITE" id="PS50984"/>
    </source>
</evidence>
<feature type="domain" description="TRUD" evidence="4">
    <location>
        <begin position="134"/>
        <end position="346"/>
    </location>
</feature>
<dbReference type="PROSITE" id="PS01268">
    <property type="entry name" value="UPF0024"/>
    <property type="match status" value="1"/>
</dbReference>
<comment type="caution">
    <text evidence="5">The sequence shown here is derived from an EMBL/GenBank/DDBJ whole genome shotgun (WGS) entry which is preliminary data.</text>
</comment>
<keyword evidence="3" id="KW-0413">Isomerase</keyword>
<dbReference type="Gene3D" id="3.30.2350.20">
    <property type="entry name" value="TruD, catalytic domain"/>
    <property type="match status" value="1"/>
</dbReference>
<dbReference type="InterPro" id="IPR001656">
    <property type="entry name" value="PsdUridine_synth_TruD"/>
</dbReference>
<gene>
    <name evidence="5" type="primary">truD</name>
    <name evidence="5" type="ORF">ENQ76_07690</name>
</gene>
<accession>A0A7C2P069</accession>